<dbReference type="InterPro" id="IPR043128">
    <property type="entry name" value="Rev_trsase/Diguanyl_cyclase"/>
</dbReference>
<gene>
    <name evidence="9" type="ORF">QQF64_008547</name>
</gene>
<sequence>MDLSSGYWQVELDPNDREKTLFSTGSALYQFKVMPLGLMNAPPTFQRLMELVLRGLHWKVCLVYLDDVLVFSQTFSEHLNSLEEVFSRFRSAGLKLKVNKCNFAHSEVSYLGHVVSSQGLLPDEKNLNKVRSYPSPRTVTEVRAFVGKERVIAYANHTLTPSEKKWSTNPVLNVYPVSPVPLPLLMKGPRYSQFMQKDHSRELLLLHVGIDQRATTVAQCIFEDYIKQHGVPEIFHTDQGRQFESDLIKHFCSQLGIEKTRTSPYHAHCDGMVERLNRTLTDQLAKYICESGGEWDKYLPQVELAYDFSVHCSTGFSPFFLAHGREPQLPADIILNCSPAITSGTPGTPTDYAHDVTTRLSYAFKDAAGQSTAAKLNQKRQYDKKTFFHPLKPVHISRAQAKEEEVVLDKGDEDALSAELERALSAGTVAPVRLKQIVQQLADVGTAYIEVQAVQQPFDKVSACGLVQAALGLADAVAVPEDGQAEQLWGAMCPTVGVQEAVFDAVALVSLSTLRRRRCVRRSGFWQAQFKMFKNFSLCKYLSAVLVLVLVFTYHAGGTTEDPLFKCLQDSDYDYLLKLTEQGLPPTKNPQHVVIVGAGAAGLTAAKFLEDAGHKVTIIEASDRIGGRILTYRDKKEGWYAELGAMRIPSFHKILIQFAQKLGLEFGNFVQDDENTYYFINGFRYKTYTVKQNPDILNYPVHDWEKGKSPRELFDMALGKLKDDVQKMGCEKMLNKYDSYSVKEYLVNVGNLSRGALRMIGDLLNENSFFYTALTEMLYIHSDINDNYTYSEFKGGFESFPNAFYSVLNATILKHSKVQAISQTEDNVTVTYEDWRDHGTLTSITADYVLVTATAKAMLLIDFKPSLSAEKMEALRSLHYSSSTKVVLSFSKRFWENDGIRGGKSITDLPSRFIHYPSHNFSGISGGAVLASYTSSDDAAFLQTIKDDELKDLVLNDLVKIHGEPIRQLCTGGVVKKWGLDPYSHGAFAIFTPFQMRDYSKSIVQNEGRIYFAGEHTARPHAWIETAMKSALRASDKINSNAK</sequence>
<dbReference type="Gene3D" id="3.30.420.10">
    <property type="entry name" value="Ribonuclease H-like superfamily/Ribonuclease H"/>
    <property type="match status" value="1"/>
</dbReference>
<dbReference type="InterPro" id="IPR000477">
    <property type="entry name" value="RT_dom"/>
</dbReference>
<name>A0ABR3M6H0_9TELE</name>
<dbReference type="Proteomes" id="UP001558613">
    <property type="component" value="Unassembled WGS sequence"/>
</dbReference>
<dbReference type="CDD" id="cd01647">
    <property type="entry name" value="RT_LTR"/>
    <property type="match status" value="1"/>
</dbReference>
<dbReference type="PRINTS" id="PR00757">
    <property type="entry name" value="AMINEOXDASEF"/>
</dbReference>
<evidence type="ECO:0000256" key="6">
    <source>
        <dbReference type="RuleBase" id="RU362067"/>
    </source>
</evidence>
<accession>A0ABR3M6H0</accession>
<dbReference type="InterPro" id="IPR036188">
    <property type="entry name" value="FAD/NAD-bd_sf"/>
</dbReference>
<keyword evidence="10" id="KW-1185">Reference proteome</keyword>
<dbReference type="InterPro" id="IPR001613">
    <property type="entry name" value="Flavin_amine_oxidase"/>
</dbReference>
<dbReference type="InterPro" id="IPR050281">
    <property type="entry name" value="Flavin_monoamine_oxidase"/>
</dbReference>
<dbReference type="SUPFAM" id="SSF56672">
    <property type="entry name" value="DNA/RNA polymerases"/>
    <property type="match status" value="1"/>
</dbReference>
<keyword evidence="5 6" id="KW-0560">Oxidoreductase</keyword>
<dbReference type="InterPro" id="IPR036397">
    <property type="entry name" value="RNaseH_sf"/>
</dbReference>
<dbReference type="Pfam" id="PF00078">
    <property type="entry name" value="RVT_1"/>
    <property type="match status" value="1"/>
</dbReference>
<dbReference type="Gene3D" id="3.10.10.10">
    <property type="entry name" value="HIV Type 1 Reverse Transcriptase, subunit A, domain 1"/>
    <property type="match status" value="1"/>
</dbReference>
<dbReference type="EMBL" id="JAYMGO010000015">
    <property type="protein sequence ID" value="KAL1260720.1"/>
    <property type="molecule type" value="Genomic_DNA"/>
</dbReference>
<feature type="domain" description="Integrase catalytic" evidence="8">
    <location>
        <begin position="157"/>
        <end position="326"/>
    </location>
</feature>
<dbReference type="Pfam" id="PF00665">
    <property type="entry name" value="rve"/>
    <property type="match status" value="1"/>
</dbReference>
<evidence type="ECO:0000256" key="2">
    <source>
        <dbReference type="ARBA" id="ARBA00010879"/>
    </source>
</evidence>
<evidence type="ECO:0000256" key="3">
    <source>
        <dbReference type="ARBA" id="ARBA00022630"/>
    </source>
</evidence>
<dbReference type="PANTHER" id="PTHR10742:SF342">
    <property type="entry name" value="AMINE OXIDASE"/>
    <property type="match status" value="1"/>
</dbReference>
<dbReference type="SUPFAM" id="SSF54373">
    <property type="entry name" value="FAD-linked reductases, C-terminal domain"/>
    <property type="match status" value="1"/>
</dbReference>
<evidence type="ECO:0000256" key="5">
    <source>
        <dbReference type="ARBA" id="ARBA00023002"/>
    </source>
</evidence>
<evidence type="ECO:0000256" key="4">
    <source>
        <dbReference type="ARBA" id="ARBA00022827"/>
    </source>
</evidence>
<dbReference type="SUPFAM" id="SSF51905">
    <property type="entry name" value="FAD/NAD(P)-binding domain"/>
    <property type="match status" value="1"/>
</dbReference>
<dbReference type="Gene3D" id="1.10.10.1620">
    <property type="match status" value="1"/>
</dbReference>
<dbReference type="Gene3D" id="3.50.50.60">
    <property type="entry name" value="FAD/NAD(P)-binding domain"/>
    <property type="match status" value="2"/>
</dbReference>
<dbReference type="SUPFAM" id="SSF53098">
    <property type="entry name" value="Ribonuclease H-like"/>
    <property type="match status" value="1"/>
</dbReference>
<comment type="cofactor">
    <cofactor evidence="1 6">
        <name>FAD</name>
        <dbReference type="ChEBI" id="CHEBI:57692"/>
    </cofactor>
</comment>
<dbReference type="EC" id="1.4.3.-" evidence="6"/>
<comment type="caution">
    <text evidence="9">The sequence shown here is derived from an EMBL/GenBank/DDBJ whole genome shotgun (WGS) entry which is preliminary data.</text>
</comment>
<dbReference type="InterPro" id="IPR012337">
    <property type="entry name" value="RNaseH-like_sf"/>
</dbReference>
<dbReference type="PANTHER" id="PTHR10742">
    <property type="entry name" value="FLAVIN MONOAMINE OXIDASE"/>
    <property type="match status" value="1"/>
</dbReference>
<evidence type="ECO:0000259" key="8">
    <source>
        <dbReference type="PROSITE" id="PS50994"/>
    </source>
</evidence>
<feature type="domain" description="Reverse transcriptase" evidence="7">
    <location>
        <begin position="1"/>
        <end position="115"/>
    </location>
</feature>
<dbReference type="PROSITE" id="PS50994">
    <property type="entry name" value="INTEGRASE"/>
    <property type="match status" value="1"/>
</dbReference>
<dbReference type="PROSITE" id="PS50878">
    <property type="entry name" value="RT_POL"/>
    <property type="match status" value="1"/>
</dbReference>
<comment type="similarity">
    <text evidence="2">Belongs to the beta type-B retroviral polymerase family. HERV class-II K(HML-2) pol subfamily.</text>
</comment>
<proteinExistence type="inferred from homology"/>
<dbReference type="Gene3D" id="1.10.405.10">
    <property type="entry name" value="Guanine Nucleotide Dissociation Inhibitor, domain 1"/>
    <property type="match status" value="1"/>
</dbReference>
<evidence type="ECO:0000313" key="9">
    <source>
        <dbReference type="EMBL" id="KAL1260720.1"/>
    </source>
</evidence>
<protein>
    <recommendedName>
        <fullName evidence="6">Amine oxidase</fullName>
        <ecNumber evidence="6">1.4.3.-</ecNumber>
    </recommendedName>
</protein>
<dbReference type="Gene3D" id="3.30.70.2100">
    <property type="match status" value="1"/>
</dbReference>
<organism evidence="9 10">
    <name type="scientific">Cirrhinus molitorella</name>
    <name type="common">mud carp</name>
    <dbReference type="NCBI Taxonomy" id="172907"/>
    <lineage>
        <taxon>Eukaryota</taxon>
        <taxon>Metazoa</taxon>
        <taxon>Chordata</taxon>
        <taxon>Craniata</taxon>
        <taxon>Vertebrata</taxon>
        <taxon>Euteleostomi</taxon>
        <taxon>Actinopterygii</taxon>
        <taxon>Neopterygii</taxon>
        <taxon>Teleostei</taxon>
        <taxon>Ostariophysi</taxon>
        <taxon>Cypriniformes</taxon>
        <taxon>Cyprinidae</taxon>
        <taxon>Labeoninae</taxon>
        <taxon>Labeonini</taxon>
        <taxon>Cirrhinus</taxon>
    </lineage>
</organism>
<evidence type="ECO:0000256" key="1">
    <source>
        <dbReference type="ARBA" id="ARBA00001974"/>
    </source>
</evidence>
<dbReference type="InterPro" id="IPR001584">
    <property type="entry name" value="Integrase_cat-core"/>
</dbReference>
<dbReference type="Gene3D" id="3.30.70.270">
    <property type="match status" value="1"/>
</dbReference>
<comment type="similarity">
    <text evidence="6">Belongs to the flavin monoamine oxidase family.</text>
</comment>
<dbReference type="InterPro" id="IPR002937">
    <property type="entry name" value="Amino_oxidase"/>
</dbReference>
<dbReference type="InterPro" id="IPR043502">
    <property type="entry name" value="DNA/RNA_pol_sf"/>
</dbReference>
<evidence type="ECO:0000259" key="7">
    <source>
        <dbReference type="PROSITE" id="PS50878"/>
    </source>
</evidence>
<evidence type="ECO:0000313" key="10">
    <source>
        <dbReference type="Proteomes" id="UP001558613"/>
    </source>
</evidence>
<reference evidence="9 10" key="1">
    <citation type="submission" date="2023-09" db="EMBL/GenBank/DDBJ databases">
        <authorList>
            <person name="Wang M."/>
        </authorList>
    </citation>
    <scope>NUCLEOTIDE SEQUENCE [LARGE SCALE GENOMIC DNA]</scope>
    <source>
        <strain evidence="9">GT-2023</strain>
        <tissue evidence="9">Liver</tissue>
    </source>
</reference>
<keyword evidence="4 6" id="KW-0274">FAD</keyword>
<dbReference type="Pfam" id="PF01593">
    <property type="entry name" value="Amino_oxidase"/>
    <property type="match status" value="1"/>
</dbReference>
<keyword evidence="3 6" id="KW-0285">Flavoprotein</keyword>